<evidence type="ECO:0000256" key="1">
    <source>
        <dbReference type="SAM" id="MobiDB-lite"/>
    </source>
</evidence>
<keyword evidence="2" id="KW-0732">Signal</keyword>
<evidence type="ECO:0008006" key="5">
    <source>
        <dbReference type="Google" id="ProtNLM"/>
    </source>
</evidence>
<dbReference type="CDD" id="cd04221">
    <property type="entry name" value="MauL"/>
    <property type="match status" value="1"/>
</dbReference>
<dbReference type="HOGENOM" id="CLU_084768_2_1_6"/>
<evidence type="ECO:0000256" key="2">
    <source>
        <dbReference type="SAM" id="SignalP"/>
    </source>
</evidence>
<feature type="signal peptide" evidence="2">
    <location>
        <begin position="1"/>
        <end position="20"/>
    </location>
</feature>
<dbReference type="InterPro" id="IPR008972">
    <property type="entry name" value="Cupredoxin"/>
</dbReference>
<proteinExistence type="predicted"/>
<dbReference type="RefSeq" id="WP_008042001.1">
    <property type="nucleotide sequence ID" value="NZ_CH724149.1"/>
</dbReference>
<reference evidence="3 4" key="1">
    <citation type="submission" date="2006-02" db="EMBL/GenBank/DDBJ databases">
        <authorList>
            <person name="Pinhassi J."/>
            <person name="Pedros-Alio C."/>
            <person name="Ferriera S."/>
            <person name="Johnson J."/>
            <person name="Kravitz S."/>
            <person name="Halpern A."/>
            <person name="Remington K."/>
            <person name="Beeson K."/>
            <person name="Tran B."/>
            <person name="Rogers Y.-H."/>
            <person name="Friedman R."/>
            <person name="Venter J.C."/>
        </authorList>
    </citation>
    <scope>NUCLEOTIDE SEQUENCE [LARGE SCALE GENOMIC DNA]</scope>
    <source>
        <strain evidence="3 4">MED297</strain>
    </source>
</reference>
<accession>A4BB85</accession>
<protein>
    <recommendedName>
        <fullName evidence="5">Methylamine utilization protein</fullName>
    </recommendedName>
</protein>
<dbReference type="Gene3D" id="2.60.40.420">
    <property type="entry name" value="Cupredoxins - blue copper proteins"/>
    <property type="match status" value="1"/>
</dbReference>
<dbReference type="Proteomes" id="UP000005953">
    <property type="component" value="Unassembled WGS sequence"/>
</dbReference>
<dbReference type="STRING" id="314283.MED297_11800"/>
<dbReference type="SUPFAM" id="SSF49503">
    <property type="entry name" value="Cupredoxins"/>
    <property type="match status" value="1"/>
</dbReference>
<dbReference type="AlphaFoldDB" id="A4BB85"/>
<keyword evidence="4" id="KW-1185">Reference proteome</keyword>
<gene>
    <name evidence="3" type="ORF">MED297_11800</name>
</gene>
<feature type="chain" id="PRO_5002666570" description="Methylamine utilization protein" evidence="2">
    <location>
        <begin position="21"/>
        <end position="220"/>
    </location>
</feature>
<sequence length="220" mass="23928">MPPYVLLSLILMFLPSLALAQSLVLVDQAGSPVPDAAVELTGPEVESVQWGASAYLMDQKDFQFVPRVLVVPKGASVSFPNNDESRHHVYSFSNTKTFELQLYAGNQADPVTFPTAGIVAVGCNIHDRMSAHIVVTDADWAGVSNADGALMLPSAVSESVQVRVWHRDLPTTVTQSVSDLQLSAEGWTLTLPFTLTEEETDDAPENSLRDRLKSFKRNDG</sequence>
<evidence type="ECO:0000313" key="3">
    <source>
        <dbReference type="EMBL" id="EAR10698.1"/>
    </source>
</evidence>
<feature type="region of interest" description="Disordered" evidence="1">
    <location>
        <begin position="198"/>
        <end position="220"/>
    </location>
</feature>
<name>A4BB85_9GAMM</name>
<dbReference type="InterPro" id="IPR034242">
    <property type="entry name" value="MauL"/>
</dbReference>
<comment type="caution">
    <text evidence="3">The sequence shown here is derived from an EMBL/GenBank/DDBJ whole genome shotgun (WGS) entry which is preliminary data.</text>
</comment>
<feature type="compositionally biased region" description="Basic and acidic residues" evidence="1">
    <location>
        <begin position="207"/>
        <end position="220"/>
    </location>
</feature>
<organism evidence="3 4">
    <name type="scientific">Reinekea blandensis MED297</name>
    <dbReference type="NCBI Taxonomy" id="314283"/>
    <lineage>
        <taxon>Bacteria</taxon>
        <taxon>Pseudomonadati</taxon>
        <taxon>Pseudomonadota</taxon>
        <taxon>Gammaproteobacteria</taxon>
        <taxon>Oceanospirillales</taxon>
        <taxon>Saccharospirillaceae</taxon>
        <taxon>Reinekea</taxon>
    </lineage>
</organism>
<dbReference type="EMBL" id="AAOE01000003">
    <property type="protein sequence ID" value="EAR10698.1"/>
    <property type="molecule type" value="Genomic_DNA"/>
</dbReference>
<dbReference type="OrthoDB" id="9772097at2"/>
<evidence type="ECO:0000313" key="4">
    <source>
        <dbReference type="Proteomes" id="UP000005953"/>
    </source>
</evidence>